<evidence type="ECO:0000256" key="2">
    <source>
        <dbReference type="ARBA" id="ARBA00022722"/>
    </source>
</evidence>
<reference evidence="11" key="1">
    <citation type="submission" date="2025-08" db="UniProtKB">
        <authorList>
            <consortium name="RefSeq"/>
        </authorList>
    </citation>
    <scope>IDENTIFICATION</scope>
</reference>
<evidence type="ECO:0000256" key="6">
    <source>
        <dbReference type="ARBA" id="ARBA00081815"/>
    </source>
</evidence>
<dbReference type="Pfam" id="PF00929">
    <property type="entry name" value="RNase_T"/>
    <property type="match status" value="1"/>
</dbReference>
<feature type="compositionally biased region" description="Polar residues" evidence="8">
    <location>
        <begin position="97"/>
        <end position="122"/>
    </location>
</feature>
<dbReference type="SUPFAM" id="SSF53098">
    <property type="entry name" value="Ribonuclease H-like"/>
    <property type="match status" value="1"/>
</dbReference>
<protein>
    <recommendedName>
        <fullName evidence="6">Exonuclease XPMC2</fullName>
    </recommendedName>
    <alternativeName>
        <fullName evidence="7">Prevents mitotic catastrophe 2 protein</fullName>
    </alternativeName>
</protein>
<evidence type="ECO:0000256" key="8">
    <source>
        <dbReference type="SAM" id="MobiDB-lite"/>
    </source>
</evidence>
<feature type="compositionally biased region" description="Acidic residues" evidence="8">
    <location>
        <begin position="376"/>
        <end position="386"/>
    </location>
</feature>
<keyword evidence="10" id="KW-1185">Reference proteome</keyword>
<feature type="region of interest" description="Disordered" evidence="8">
    <location>
        <begin position="60"/>
        <end position="171"/>
    </location>
</feature>
<organism evidence="10 11">
    <name type="scientific">Microcaecilia unicolor</name>
    <dbReference type="NCBI Taxonomy" id="1415580"/>
    <lineage>
        <taxon>Eukaryota</taxon>
        <taxon>Metazoa</taxon>
        <taxon>Chordata</taxon>
        <taxon>Craniata</taxon>
        <taxon>Vertebrata</taxon>
        <taxon>Euteleostomi</taxon>
        <taxon>Amphibia</taxon>
        <taxon>Gymnophiona</taxon>
        <taxon>Siphonopidae</taxon>
        <taxon>Microcaecilia</taxon>
    </lineage>
</organism>
<dbReference type="PANTHER" id="PTHR12801:SF78">
    <property type="entry name" value="INTERFERON-STIMULATED 20 KDA EXONUCLEASE-LIKE 2"/>
    <property type="match status" value="1"/>
</dbReference>
<dbReference type="GO" id="GO:0005730">
    <property type="term" value="C:nucleolus"/>
    <property type="evidence" value="ECO:0007669"/>
    <property type="project" value="UniProtKB-ARBA"/>
</dbReference>
<dbReference type="InterPro" id="IPR012337">
    <property type="entry name" value="RNaseH-like_sf"/>
</dbReference>
<dbReference type="AlphaFoldDB" id="A0A6P7X0S7"/>
<evidence type="ECO:0000256" key="3">
    <source>
        <dbReference type="ARBA" id="ARBA00022801"/>
    </source>
</evidence>
<dbReference type="GO" id="GO:0003676">
    <property type="term" value="F:nucleic acid binding"/>
    <property type="evidence" value="ECO:0007669"/>
    <property type="project" value="InterPro"/>
</dbReference>
<keyword evidence="3" id="KW-0378">Hydrolase</keyword>
<dbReference type="Gene3D" id="3.30.420.10">
    <property type="entry name" value="Ribonuclease H-like superfamily/Ribonuclease H"/>
    <property type="match status" value="1"/>
</dbReference>
<dbReference type="GeneID" id="115458376"/>
<comment type="subcellular location">
    <subcellularLocation>
        <location evidence="1">Nucleus</location>
    </subcellularLocation>
</comment>
<gene>
    <name evidence="11" type="primary">LOC115458376</name>
</gene>
<feature type="region of interest" description="Disordered" evidence="8">
    <location>
        <begin position="328"/>
        <end position="503"/>
    </location>
</feature>
<feature type="compositionally biased region" description="Basic and acidic residues" evidence="8">
    <location>
        <begin position="400"/>
        <end position="490"/>
    </location>
</feature>
<sequence>MSDLIINLDINGSQPQWKASHPNEKHKCFLKRRRFLERKGFLKQKQLPQQGHQYRPVKPENAFVGSHGGSNPWERNKNMTDLESPVHSTGKRRPEKNTNSIGSSDLSHHTYQPKPSLTSNSSRHSEEWKHPFHSQLTRSVPREPKMGQGLAQSNLSSVSYSNAKDRSQPLAGTPKVSLLSEYESGLFTACPHKTVAIDCEMVGTGPGARHSELARCSIVSHQGDVVYDKYIKPPNPITNFRTRWSGIRKHHMKNATPFKMAQKEILKILAEKVVVGHAIHNDFKALCYFHPKALTRDTSQIPLLNRKAGFPENIPVSLKHLTKQLLNRDIQTVHRRPSRGSKSELKPPNKKKRSSSKVAESEGNLPTTAKKSTTEADAEVEGEPEGDGEKKGNADGSSDEEGKLVIDEQSKEKNEKAGMKRKAEDALEASPKRAKEAEGRAEEKVENEEPAKEVENSSKPHDLTDATEKRESQESHIVPAEENKDHEERYMPLAGEGAEKMEN</sequence>
<accession>A0A6P7X0S7</accession>
<keyword evidence="2" id="KW-0540">Nuclease</keyword>
<proteinExistence type="predicted"/>
<evidence type="ECO:0000256" key="7">
    <source>
        <dbReference type="ARBA" id="ARBA00082963"/>
    </source>
</evidence>
<keyword evidence="5" id="KW-0539">Nucleus</keyword>
<dbReference type="InterPro" id="IPR047021">
    <property type="entry name" value="REXO1/3/4-like"/>
</dbReference>
<name>A0A6P7X0S7_9AMPH</name>
<dbReference type="PANTHER" id="PTHR12801">
    <property type="entry name" value="RNA EXONUCLEASE REXO1 / RECO3 FAMILY MEMBER-RELATED"/>
    <property type="match status" value="1"/>
</dbReference>
<feature type="compositionally biased region" description="Polar residues" evidence="8">
    <location>
        <begin position="150"/>
        <end position="162"/>
    </location>
</feature>
<dbReference type="FunFam" id="3.30.420.10:FF:000007">
    <property type="entry name" value="Interferon-stimulated exonuclease gene 20"/>
    <property type="match status" value="1"/>
</dbReference>
<evidence type="ECO:0000313" key="10">
    <source>
        <dbReference type="Proteomes" id="UP000515156"/>
    </source>
</evidence>
<dbReference type="OrthoDB" id="16516at2759"/>
<evidence type="ECO:0000313" key="11">
    <source>
        <dbReference type="RefSeq" id="XP_030044150.1"/>
    </source>
</evidence>
<dbReference type="InParanoid" id="A0A6P7X0S7"/>
<dbReference type="InterPro" id="IPR036397">
    <property type="entry name" value="RNaseH_sf"/>
</dbReference>
<evidence type="ECO:0000256" key="1">
    <source>
        <dbReference type="ARBA" id="ARBA00004123"/>
    </source>
</evidence>
<feature type="domain" description="Exonuclease" evidence="9">
    <location>
        <begin position="193"/>
        <end position="341"/>
    </location>
</feature>
<dbReference type="Proteomes" id="UP000515156">
    <property type="component" value="Chromosome 14"/>
</dbReference>
<keyword evidence="4" id="KW-0269">Exonuclease</keyword>
<dbReference type="GO" id="GO:0004527">
    <property type="term" value="F:exonuclease activity"/>
    <property type="evidence" value="ECO:0007669"/>
    <property type="project" value="UniProtKB-KW"/>
</dbReference>
<dbReference type="KEGG" id="muo:115458376"/>
<evidence type="ECO:0000256" key="4">
    <source>
        <dbReference type="ARBA" id="ARBA00022839"/>
    </source>
</evidence>
<evidence type="ECO:0000256" key="5">
    <source>
        <dbReference type="ARBA" id="ARBA00023242"/>
    </source>
</evidence>
<evidence type="ECO:0000259" key="9">
    <source>
        <dbReference type="SMART" id="SM00479"/>
    </source>
</evidence>
<dbReference type="InterPro" id="IPR013520">
    <property type="entry name" value="Ribonucl_H"/>
</dbReference>
<dbReference type="RefSeq" id="XP_030044150.1">
    <property type="nucleotide sequence ID" value="XM_030188290.1"/>
</dbReference>
<dbReference type="SMART" id="SM00479">
    <property type="entry name" value="EXOIII"/>
    <property type="match status" value="1"/>
</dbReference>
<dbReference type="FunCoup" id="A0A6P7X0S7">
    <property type="interactions" value="3084"/>
</dbReference>